<name>A0A645B6X0_9ZZZZ</name>
<reference evidence="1" key="1">
    <citation type="submission" date="2019-08" db="EMBL/GenBank/DDBJ databases">
        <authorList>
            <person name="Kucharzyk K."/>
            <person name="Murdoch R.W."/>
            <person name="Higgins S."/>
            <person name="Loffler F."/>
        </authorList>
    </citation>
    <scope>NUCLEOTIDE SEQUENCE</scope>
</reference>
<protein>
    <submittedName>
        <fullName evidence="1">Uncharacterized protein</fullName>
    </submittedName>
</protein>
<evidence type="ECO:0000313" key="1">
    <source>
        <dbReference type="EMBL" id="MPM61175.1"/>
    </source>
</evidence>
<gene>
    <name evidence="1" type="ORF">SDC9_108031</name>
</gene>
<dbReference type="AlphaFoldDB" id="A0A645B6X0"/>
<proteinExistence type="predicted"/>
<organism evidence="1">
    <name type="scientific">bioreactor metagenome</name>
    <dbReference type="NCBI Taxonomy" id="1076179"/>
    <lineage>
        <taxon>unclassified sequences</taxon>
        <taxon>metagenomes</taxon>
        <taxon>ecological metagenomes</taxon>
    </lineage>
</organism>
<comment type="caution">
    <text evidence="1">The sequence shown here is derived from an EMBL/GenBank/DDBJ whole genome shotgun (WGS) entry which is preliminary data.</text>
</comment>
<dbReference type="EMBL" id="VSSQ01018193">
    <property type="protein sequence ID" value="MPM61175.1"/>
    <property type="molecule type" value="Genomic_DNA"/>
</dbReference>
<accession>A0A645B6X0</accession>
<sequence>MQNGPAGFMAASVTGLTVTVTDALFEQPLVVPVTVYVVVEAGDTE</sequence>